<keyword evidence="6" id="KW-1185">Reference proteome</keyword>
<dbReference type="AlphaFoldDB" id="F4RJG7"/>
<dbReference type="InterPro" id="IPR004018">
    <property type="entry name" value="RPEL_repeat"/>
</dbReference>
<dbReference type="EMBL" id="GL883104">
    <property type="protein sequence ID" value="EGG07307.1"/>
    <property type="molecule type" value="Genomic_DNA"/>
</dbReference>
<evidence type="ECO:0000256" key="4">
    <source>
        <dbReference type="PROSITE-ProRule" id="PRU00401"/>
    </source>
</evidence>
<evidence type="ECO:0000256" key="3">
    <source>
        <dbReference type="ARBA" id="ARBA00023242"/>
    </source>
</evidence>
<dbReference type="RefSeq" id="XP_007409214.1">
    <property type="nucleotide sequence ID" value="XM_007409152.1"/>
</dbReference>
<protein>
    <recommendedName>
        <fullName evidence="7">RPEL repeat protein</fullName>
    </recommendedName>
</protein>
<dbReference type="VEuPathDB" id="FungiDB:MELLADRAFT_71686"/>
<dbReference type="InterPro" id="IPR043451">
    <property type="entry name" value="Myocardin-like"/>
</dbReference>
<feature type="repeat" description="RPEL" evidence="4">
    <location>
        <begin position="25"/>
        <end position="50"/>
    </location>
</feature>
<evidence type="ECO:0008006" key="7">
    <source>
        <dbReference type="Google" id="ProtNLM"/>
    </source>
</evidence>
<name>F4RJG7_MELLP</name>
<dbReference type="eggNOG" id="ENOG502SC67">
    <property type="taxonomic scope" value="Eukaryota"/>
</dbReference>
<evidence type="ECO:0000256" key="2">
    <source>
        <dbReference type="ARBA" id="ARBA00022737"/>
    </source>
</evidence>
<organism evidence="6">
    <name type="scientific">Melampsora larici-populina (strain 98AG31 / pathotype 3-4-7)</name>
    <name type="common">Poplar leaf rust fungus</name>
    <dbReference type="NCBI Taxonomy" id="747676"/>
    <lineage>
        <taxon>Eukaryota</taxon>
        <taxon>Fungi</taxon>
        <taxon>Dikarya</taxon>
        <taxon>Basidiomycota</taxon>
        <taxon>Pucciniomycotina</taxon>
        <taxon>Pucciniomycetes</taxon>
        <taxon>Pucciniales</taxon>
        <taxon>Melampsoraceae</taxon>
        <taxon>Melampsora</taxon>
    </lineage>
</organism>
<evidence type="ECO:0000313" key="5">
    <source>
        <dbReference type="EMBL" id="EGG07307.1"/>
    </source>
</evidence>
<dbReference type="PANTHER" id="PTHR22793">
    <property type="entry name" value="MYOCARDIN-RELATED TRANSCRIPTION FACTOR-RELATED"/>
    <property type="match status" value="1"/>
</dbReference>
<dbReference type="KEGG" id="mlr:MELLADRAFT_71686"/>
<evidence type="ECO:0000256" key="1">
    <source>
        <dbReference type="ARBA" id="ARBA00004123"/>
    </source>
</evidence>
<reference evidence="6" key="1">
    <citation type="journal article" date="2011" name="Proc. Natl. Acad. Sci. U.S.A.">
        <title>Obligate biotrophy features unraveled by the genomic analysis of rust fungi.</title>
        <authorList>
            <person name="Duplessis S."/>
            <person name="Cuomo C.A."/>
            <person name="Lin Y.-C."/>
            <person name="Aerts A."/>
            <person name="Tisserant E."/>
            <person name="Veneault-Fourrey C."/>
            <person name="Joly D.L."/>
            <person name="Hacquard S."/>
            <person name="Amselem J."/>
            <person name="Cantarel B.L."/>
            <person name="Chiu R."/>
            <person name="Coutinho P.M."/>
            <person name="Feau N."/>
            <person name="Field M."/>
            <person name="Frey P."/>
            <person name="Gelhaye E."/>
            <person name="Goldberg J."/>
            <person name="Grabherr M.G."/>
            <person name="Kodira C.D."/>
            <person name="Kohler A."/>
            <person name="Kuees U."/>
            <person name="Lindquist E.A."/>
            <person name="Lucas S.M."/>
            <person name="Mago R."/>
            <person name="Mauceli E."/>
            <person name="Morin E."/>
            <person name="Murat C."/>
            <person name="Pangilinan J.L."/>
            <person name="Park R."/>
            <person name="Pearson M."/>
            <person name="Quesneville H."/>
            <person name="Rouhier N."/>
            <person name="Sakthikumar S."/>
            <person name="Salamov A.A."/>
            <person name="Schmutz J."/>
            <person name="Selles B."/>
            <person name="Shapiro H."/>
            <person name="Tanguay P."/>
            <person name="Tuskan G.A."/>
            <person name="Henrissat B."/>
            <person name="Van de Peer Y."/>
            <person name="Rouze P."/>
            <person name="Ellis J.G."/>
            <person name="Dodds P.N."/>
            <person name="Schein J.E."/>
            <person name="Zhong S."/>
            <person name="Hamelin R.C."/>
            <person name="Grigoriev I.V."/>
            <person name="Szabo L.J."/>
            <person name="Martin F."/>
        </authorList>
    </citation>
    <scope>NUCLEOTIDE SEQUENCE [LARGE SCALE GENOMIC DNA]</scope>
    <source>
        <strain evidence="6">98AG31 / pathotype 3-4-7</strain>
    </source>
</reference>
<dbReference type="GO" id="GO:0045944">
    <property type="term" value="P:positive regulation of transcription by RNA polymerase II"/>
    <property type="evidence" value="ECO:0007669"/>
    <property type="project" value="TreeGrafter"/>
</dbReference>
<feature type="repeat" description="RPEL" evidence="4">
    <location>
        <begin position="69"/>
        <end position="94"/>
    </location>
</feature>
<accession>F4RJG7</accession>
<keyword evidence="3" id="KW-0539">Nucleus</keyword>
<evidence type="ECO:0000313" key="6">
    <source>
        <dbReference type="Proteomes" id="UP000001072"/>
    </source>
</evidence>
<dbReference type="GO" id="GO:0003713">
    <property type="term" value="F:transcription coactivator activity"/>
    <property type="evidence" value="ECO:0007669"/>
    <property type="project" value="TreeGrafter"/>
</dbReference>
<dbReference type="Gene3D" id="6.10.150.10">
    <property type="match status" value="1"/>
</dbReference>
<dbReference type="OrthoDB" id="2505784at2759"/>
<dbReference type="HOGENOM" id="CLU_121574_4_1_1"/>
<dbReference type="Pfam" id="PF02755">
    <property type="entry name" value="RPEL"/>
    <property type="match status" value="2"/>
</dbReference>
<dbReference type="PROSITE" id="PS51073">
    <property type="entry name" value="RPEL"/>
    <property type="match status" value="2"/>
</dbReference>
<dbReference type="GeneID" id="18931900"/>
<gene>
    <name evidence="5" type="ORF">MELLADRAFT_71686</name>
</gene>
<dbReference type="PANTHER" id="PTHR22793:SF12">
    <property type="entry name" value="MYOCARDIN-RELATED TRANSCRIPTION FACTOR, ISOFORM H"/>
    <property type="match status" value="1"/>
</dbReference>
<dbReference type="SMART" id="SM00707">
    <property type="entry name" value="RPEL"/>
    <property type="match status" value="2"/>
</dbReference>
<keyword evidence="2" id="KW-0677">Repeat</keyword>
<dbReference type="GO" id="GO:0005634">
    <property type="term" value="C:nucleus"/>
    <property type="evidence" value="ECO:0007669"/>
    <property type="project" value="UniProtKB-SubCell"/>
</dbReference>
<dbReference type="InParanoid" id="F4RJG7"/>
<proteinExistence type="predicted"/>
<comment type="subcellular location">
    <subcellularLocation>
        <location evidence="1">Nucleus</location>
    </subcellularLocation>
</comment>
<sequence length="101" mass="11208">MADPTSAQELEDVKDLAAREAEAKAKLEKLLAHRPEKTELVEKNVLKPGNLDPSLQATQIELAKNQLEDKLNVALSHRPKPDELVKEGILNEDEAPAIKHE</sequence>
<dbReference type="Proteomes" id="UP000001072">
    <property type="component" value="Unassembled WGS sequence"/>
</dbReference>
<dbReference type="STRING" id="747676.F4RJG7"/>